<dbReference type="Pfam" id="PF01048">
    <property type="entry name" value="PNP_UDP_1"/>
    <property type="match status" value="1"/>
</dbReference>
<dbReference type="AlphaFoldDB" id="A0A1Y2SZZ3"/>
<dbReference type="SUPFAM" id="SSF53167">
    <property type="entry name" value="Purine and uridine phosphorylases"/>
    <property type="match status" value="1"/>
</dbReference>
<name>A0A1Y2SZZ3_9BIFI</name>
<dbReference type="GO" id="GO:0008782">
    <property type="term" value="F:adenosylhomocysteine nucleosidase activity"/>
    <property type="evidence" value="ECO:0007669"/>
    <property type="project" value="TreeGrafter"/>
</dbReference>
<dbReference type="STRING" id="1160091.B9T39_01390"/>
<reference evidence="2 3" key="1">
    <citation type="submission" date="2017-04" db="EMBL/GenBank/DDBJ databases">
        <title>Draft genome sequences of Alloscardovia macacae UMA81211 and UMA81212 isolated from the feces of a rhesus macaque (Macaca mulatta).</title>
        <authorList>
            <person name="Albert K."/>
            <person name="Sela D.A."/>
        </authorList>
    </citation>
    <scope>NUCLEOTIDE SEQUENCE [LARGE SCALE GENOMIC DNA]</scope>
    <source>
        <strain evidence="2 3">UMA81212</strain>
    </source>
</reference>
<accession>A0A1Y2SZZ3</accession>
<dbReference type="PANTHER" id="PTHR46832">
    <property type="entry name" value="5'-METHYLTHIOADENOSINE/S-ADENOSYLHOMOCYSTEINE NUCLEOSIDASE"/>
    <property type="match status" value="1"/>
</dbReference>
<proteinExistence type="predicted"/>
<evidence type="ECO:0000313" key="2">
    <source>
        <dbReference type="EMBL" id="OTA30046.1"/>
    </source>
</evidence>
<organism evidence="2 3">
    <name type="scientific">Alloscardovia macacae</name>
    <dbReference type="NCBI Taxonomy" id="1160091"/>
    <lineage>
        <taxon>Bacteria</taxon>
        <taxon>Bacillati</taxon>
        <taxon>Actinomycetota</taxon>
        <taxon>Actinomycetes</taxon>
        <taxon>Bifidobacteriales</taxon>
        <taxon>Bifidobacteriaceae</taxon>
        <taxon>Alloscardovia</taxon>
    </lineage>
</organism>
<gene>
    <name evidence="2" type="ORF">B9T39_01390</name>
</gene>
<sequence>MTRMSTVVILSALPREIALIQETYPGDVLHEGGLDIMHHQDGDVHIFSAFGGMGTTNIAAAAQTLLTVARYEVGASADALIFTGIAGNLNARLGFGDIALAETLVYEDTDTGIIAEDPPYRETFGSTPELLALAERVARDAGMTFVENNASISGASRLMYTPSGIREVPSDRDDHTQNLAAHRYTVGTVATSNLFSTEPSVLTRIIDEDHADAEEMEGAAVSHVCYKNDIPHVIIRSMSNDCGESYEALDGRENDLNTSARLAAQVALGVVAELVK</sequence>
<dbReference type="EMBL" id="NEKC01000002">
    <property type="protein sequence ID" value="OTA30046.1"/>
    <property type="molecule type" value="Genomic_DNA"/>
</dbReference>
<dbReference type="PANTHER" id="PTHR46832:SF1">
    <property type="entry name" value="5'-METHYLTHIOADENOSINE_S-ADENOSYLHOMOCYSTEINE NUCLEOSIDASE"/>
    <property type="match status" value="1"/>
</dbReference>
<evidence type="ECO:0000313" key="3">
    <source>
        <dbReference type="Proteomes" id="UP000243540"/>
    </source>
</evidence>
<dbReference type="GO" id="GO:0005829">
    <property type="term" value="C:cytosol"/>
    <property type="evidence" value="ECO:0007669"/>
    <property type="project" value="TreeGrafter"/>
</dbReference>
<dbReference type="GO" id="GO:0019284">
    <property type="term" value="P:L-methionine salvage from S-adenosylmethionine"/>
    <property type="evidence" value="ECO:0007669"/>
    <property type="project" value="TreeGrafter"/>
</dbReference>
<dbReference type="InterPro" id="IPR035994">
    <property type="entry name" value="Nucleoside_phosphorylase_sf"/>
</dbReference>
<dbReference type="InterPro" id="IPR000845">
    <property type="entry name" value="Nucleoside_phosphorylase_d"/>
</dbReference>
<dbReference type="GO" id="GO:0009116">
    <property type="term" value="P:nucleoside metabolic process"/>
    <property type="evidence" value="ECO:0007669"/>
    <property type="project" value="InterPro"/>
</dbReference>
<dbReference type="Gene3D" id="3.40.50.1580">
    <property type="entry name" value="Nucleoside phosphorylase domain"/>
    <property type="match status" value="1"/>
</dbReference>
<comment type="caution">
    <text evidence="2">The sequence shown here is derived from an EMBL/GenBank/DDBJ whole genome shotgun (WGS) entry which is preliminary data.</text>
</comment>
<dbReference type="GO" id="GO:0008930">
    <property type="term" value="F:methylthioadenosine nucleosidase activity"/>
    <property type="evidence" value="ECO:0007669"/>
    <property type="project" value="TreeGrafter"/>
</dbReference>
<protein>
    <recommendedName>
        <fullName evidence="1">Nucleoside phosphorylase domain-containing protein</fullName>
    </recommendedName>
</protein>
<dbReference type="CDD" id="cd09008">
    <property type="entry name" value="MTAN"/>
    <property type="match status" value="1"/>
</dbReference>
<feature type="domain" description="Nucleoside phosphorylase" evidence="1">
    <location>
        <begin position="6"/>
        <end position="272"/>
    </location>
</feature>
<evidence type="ECO:0000259" key="1">
    <source>
        <dbReference type="Pfam" id="PF01048"/>
    </source>
</evidence>
<dbReference type="Proteomes" id="UP000243540">
    <property type="component" value="Unassembled WGS sequence"/>
</dbReference>